<evidence type="ECO:0000256" key="1">
    <source>
        <dbReference type="ARBA" id="ARBA00006700"/>
    </source>
</evidence>
<dbReference type="GO" id="GO:1990904">
    <property type="term" value="C:ribonucleoprotein complex"/>
    <property type="evidence" value="ECO:0007669"/>
    <property type="project" value="UniProtKB-KW"/>
</dbReference>
<dbReference type="Proteomes" id="UP000176604">
    <property type="component" value="Unassembled WGS sequence"/>
</dbReference>
<name>A0A1F7UJU3_9BACT</name>
<dbReference type="NCBIfam" id="NF004363">
    <property type="entry name" value="PRK05738.2-4"/>
    <property type="match status" value="1"/>
</dbReference>
<evidence type="ECO:0000256" key="2">
    <source>
        <dbReference type="ARBA" id="ARBA00022980"/>
    </source>
</evidence>
<keyword evidence="4" id="KW-0699">rRNA-binding</keyword>
<dbReference type="STRING" id="1802397.A3J43_02585"/>
<accession>A0A1F7UJU3</accession>
<evidence type="ECO:0000313" key="6">
    <source>
        <dbReference type="Proteomes" id="UP000176604"/>
    </source>
</evidence>
<gene>
    <name evidence="4" type="primary">rplW</name>
    <name evidence="5" type="ORF">A3J43_02585</name>
</gene>
<evidence type="ECO:0000313" key="5">
    <source>
        <dbReference type="EMBL" id="OGL77988.1"/>
    </source>
</evidence>
<dbReference type="InterPro" id="IPR013025">
    <property type="entry name" value="Ribosomal_uL23-like"/>
</dbReference>
<keyword evidence="3 4" id="KW-0687">Ribonucleoprotein</keyword>
<evidence type="ECO:0000256" key="3">
    <source>
        <dbReference type="ARBA" id="ARBA00023274"/>
    </source>
</evidence>
<protein>
    <recommendedName>
        <fullName evidence="4">Large ribosomal subunit protein uL23</fullName>
    </recommendedName>
</protein>
<comment type="caution">
    <text evidence="5">The sequence shown here is derived from an EMBL/GenBank/DDBJ whole genome shotgun (WGS) entry which is preliminary data.</text>
</comment>
<comment type="function">
    <text evidence="4">One of the early assembly proteins it binds 23S rRNA. One of the proteins that surrounds the polypeptide exit tunnel on the outside of the ribosome. Forms the main docking site for trigger factor binding to the ribosome.</text>
</comment>
<evidence type="ECO:0000256" key="4">
    <source>
        <dbReference type="HAMAP-Rule" id="MF_01369"/>
    </source>
</evidence>
<keyword evidence="4" id="KW-0694">RNA-binding</keyword>
<dbReference type="SUPFAM" id="SSF54189">
    <property type="entry name" value="Ribosomal proteins S24e, L23 and L15e"/>
    <property type="match status" value="1"/>
</dbReference>
<dbReference type="InterPro" id="IPR012677">
    <property type="entry name" value="Nucleotide-bd_a/b_plait_sf"/>
</dbReference>
<organism evidence="5 6">
    <name type="scientific">Candidatus Uhrbacteria bacterium RIFCSPHIGHO2_12_FULL_54_23</name>
    <dbReference type="NCBI Taxonomy" id="1802397"/>
    <lineage>
        <taxon>Bacteria</taxon>
        <taxon>Candidatus Uhriibacteriota</taxon>
    </lineage>
</organism>
<dbReference type="GO" id="GO:0005840">
    <property type="term" value="C:ribosome"/>
    <property type="evidence" value="ECO:0007669"/>
    <property type="project" value="UniProtKB-KW"/>
</dbReference>
<dbReference type="HAMAP" id="MF_01369_B">
    <property type="entry name" value="Ribosomal_uL23_B"/>
    <property type="match status" value="1"/>
</dbReference>
<comment type="similarity">
    <text evidence="1 4">Belongs to the universal ribosomal protein uL23 family.</text>
</comment>
<dbReference type="GO" id="GO:0006412">
    <property type="term" value="P:translation"/>
    <property type="evidence" value="ECO:0007669"/>
    <property type="project" value="UniProtKB-UniRule"/>
</dbReference>
<comment type="subunit">
    <text evidence="4">Part of the 50S ribosomal subunit. Contacts protein L29, and trigger factor when it is bound to the ribosome.</text>
</comment>
<sequence length="103" mass="11213">MTAREYEDRGILVKPVVTEKATRLASLGQYVFIVAPHAPKGAIADAVRNRYGVSPVSVTVQRYAGTAVRFGRREGTTKRFKKAIVTLPQGQTIDVLKSGEKPA</sequence>
<reference evidence="5 6" key="1">
    <citation type="journal article" date="2016" name="Nat. Commun.">
        <title>Thousands of microbial genomes shed light on interconnected biogeochemical processes in an aquifer system.</title>
        <authorList>
            <person name="Anantharaman K."/>
            <person name="Brown C.T."/>
            <person name="Hug L.A."/>
            <person name="Sharon I."/>
            <person name="Castelle C.J."/>
            <person name="Probst A.J."/>
            <person name="Thomas B.C."/>
            <person name="Singh A."/>
            <person name="Wilkins M.J."/>
            <person name="Karaoz U."/>
            <person name="Brodie E.L."/>
            <person name="Williams K.H."/>
            <person name="Hubbard S.S."/>
            <person name="Banfield J.F."/>
        </authorList>
    </citation>
    <scope>NUCLEOTIDE SEQUENCE [LARGE SCALE GENOMIC DNA]</scope>
</reference>
<dbReference type="Pfam" id="PF00276">
    <property type="entry name" value="Ribosomal_L23"/>
    <property type="match status" value="1"/>
</dbReference>
<keyword evidence="2 4" id="KW-0689">Ribosomal protein</keyword>
<dbReference type="EMBL" id="MGEF01000046">
    <property type="protein sequence ID" value="OGL77988.1"/>
    <property type="molecule type" value="Genomic_DNA"/>
</dbReference>
<dbReference type="Gene3D" id="3.30.70.330">
    <property type="match status" value="1"/>
</dbReference>
<dbReference type="GO" id="GO:0003735">
    <property type="term" value="F:structural constituent of ribosome"/>
    <property type="evidence" value="ECO:0007669"/>
    <property type="project" value="InterPro"/>
</dbReference>
<proteinExistence type="inferred from homology"/>
<dbReference type="AlphaFoldDB" id="A0A1F7UJU3"/>
<dbReference type="InterPro" id="IPR012678">
    <property type="entry name" value="Ribosomal_uL23/eL15/eS24_sf"/>
</dbReference>
<dbReference type="GO" id="GO:0019843">
    <property type="term" value="F:rRNA binding"/>
    <property type="evidence" value="ECO:0007669"/>
    <property type="project" value="UniProtKB-UniRule"/>
</dbReference>